<proteinExistence type="predicted"/>
<dbReference type="EMBL" id="OU594962">
    <property type="protein sequence ID" value="CAG9285916.1"/>
    <property type="molecule type" value="Genomic_DNA"/>
</dbReference>
<evidence type="ECO:0000313" key="1">
    <source>
        <dbReference type="EMBL" id="CAG9285916.1"/>
    </source>
</evidence>
<sequence>MCWYQLDSSRQSKVASFSSASEQRVRPFYVHLARRADARVQSMLYQRWSCPLRMVKLTSTTVLVLWLWGGTLCGISHRCDAFSVFTRTRNRNGPKRTVTTRRRRSFGLPYSTDSRLYSDKNHNNNDNKFGFGQRVASVQCAVLGALTGSLAVAPVVALHDLIFGSGVAQWEFDTDTAAVEGALFAIVYRYCVREDDNAQLAQGVVGAFALVRTLSRIVVPSYCTALPLRCGPPLGYLDWNVLGELAGNGAESAILFGAVAAAMEWATNRKYIAKFPG</sequence>
<dbReference type="PANTHER" id="PTHR36383:SF1">
    <property type="entry name" value="PROTEIN, PUTATIVE-RELATED"/>
    <property type="match status" value="1"/>
</dbReference>
<dbReference type="Proteomes" id="UP000836788">
    <property type="component" value="Chromosome 21"/>
</dbReference>
<gene>
    <name evidence="1" type="ORF">PTTT1_LOCUS30626</name>
</gene>
<accession>A0A8J9T8L6</accession>
<dbReference type="AlphaFoldDB" id="A0A8J9T8L6"/>
<protein>
    <submittedName>
        <fullName evidence="1">Uncharacterized protein</fullName>
    </submittedName>
</protein>
<dbReference type="PANTHER" id="PTHR36383">
    <property type="entry name" value="OS09G0529350 PROTEIN"/>
    <property type="match status" value="1"/>
</dbReference>
<name>A0A8J9T8L6_PHATR</name>
<reference evidence="1" key="1">
    <citation type="submission" date="2022-02" db="EMBL/GenBank/DDBJ databases">
        <authorList>
            <person name="Giguere J D."/>
        </authorList>
    </citation>
    <scope>NUCLEOTIDE SEQUENCE</scope>
    <source>
        <strain evidence="1">CCAP 1055/1</strain>
    </source>
</reference>
<organism evidence="1">
    <name type="scientific">Phaeodactylum tricornutum</name>
    <name type="common">Diatom</name>
    <dbReference type="NCBI Taxonomy" id="2850"/>
    <lineage>
        <taxon>Eukaryota</taxon>
        <taxon>Sar</taxon>
        <taxon>Stramenopiles</taxon>
        <taxon>Ochrophyta</taxon>
        <taxon>Bacillariophyta</taxon>
        <taxon>Bacillariophyceae</taxon>
        <taxon>Bacillariophycidae</taxon>
        <taxon>Naviculales</taxon>
        <taxon>Phaeodactylaceae</taxon>
        <taxon>Phaeodactylum</taxon>
    </lineage>
</organism>